<dbReference type="Pfam" id="PF07702">
    <property type="entry name" value="UTRA"/>
    <property type="match status" value="1"/>
</dbReference>
<keyword evidence="3" id="KW-0238">DNA-binding</keyword>
<protein>
    <submittedName>
        <fullName evidence="6">GntR family transcriptional regulator</fullName>
    </submittedName>
</protein>
<dbReference type="InterPro" id="IPR050679">
    <property type="entry name" value="Bact_HTH_transcr_reg"/>
</dbReference>
<dbReference type="Gene3D" id="1.10.10.10">
    <property type="entry name" value="Winged helix-like DNA-binding domain superfamily/Winged helix DNA-binding domain"/>
    <property type="match status" value="1"/>
</dbReference>
<dbReference type="PROSITE" id="PS50949">
    <property type="entry name" value="HTH_GNTR"/>
    <property type="match status" value="1"/>
</dbReference>
<keyword evidence="4" id="KW-0804">Transcription</keyword>
<dbReference type="Gene3D" id="3.40.1410.10">
    <property type="entry name" value="Chorismate lyase-like"/>
    <property type="match status" value="1"/>
</dbReference>
<dbReference type="GO" id="GO:0045892">
    <property type="term" value="P:negative regulation of DNA-templated transcription"/>
    <property type="evidence" value="ECO:0007669"/>
    <property type="project" value="TreeGrafter"/>
</dbReference>
<dbReference type="PANTHER" id="PTHR44846:SF5">
    <property type="entry name" value="HTH-TYPE TRANSCRIPTIONAL REGULATOR GMUR"/>
    <property type="match status" value="1"/>
</dbReference>
<evidence type="ECO:0000256" key="2">
    <source>
        <dbReference type="ARBA" id="ARBA00023015"/>
    </source>
</evidence>
<evidence type="ECO:0000256" key="4">
    <source>
        <dbReference type="ARBA" id="ARBA00023163"/>
    </source>
</evidence>
<dbReference type="GO" id="GO:0003677">
    <property type="term" value="F:DNA binding"/>
    <property type="evidence" value="ECO:0007669"/>
    <property type="project" value="UniProtKB-KW"/>
</dbReference>
<dbReference type="SUPFAM" id="SSF46785">
    <property type="entry name" value="Winged helix' DNA-binding domain"/>
    <property type="match status" value="1"/>
</dbReference>
<evidence type="ECO:0000259" key="5">
    <source>
        <dbReference type="PROSITE" id="PS50949"/>
    </source>
</evidence>
<dbReference type="InterPro" id="IPR036388">
    <property type="entry name" value="WH-like_DNA-bd_sf"/>
</dbReference>
<evidence type="ECO:0000313" key="8">
    <source>
        <dbReference type="Proteomes" id="UP000036168"/>
    </source>
</evidence>
<dbReference type="FunFam" id="3.40.1410.10:FF:000008">
    <property type="entry name" value="Transcriptional regulator, GntR family"/>
    <property type="match status" value="1"/>
</dbReference>
<dbReference type="InterPro" id="IPR036390">
    <property type="entry name" value="WH_DNA-bd_sf"/>
</dbReference>
<dbReference type="OrthoDB" id="9815017at2"/>
<name>A0A0J6E4L5_9BACI</name>
<comment type="caution">
    <text evidence="6">The sequence shown here is derived from an EMBL/GenBank/DDBJ whole genome shotgun (WGS) entry which is preliminary data.</text>
</comment>
<dbReference type="InterPro" id="IPR000524">
    <property type="entry name" value="Tscrpt_reg_HTH_GntR"/>
</dbReference>
<dbReference type="AlphaFoldDB" id="A0A0J6E4L5"/>
<dbReference type="SUPFAM" id="SSF64288">
    <property type="entry name" value="Chorismate lyase-like"/>
    <property type="match status" value="1"/>
</dbReference>
<dbReference type="GO" id="GO:0003700">
    <property type="term" value="F:DNA-binding transcription factor activity"/>
    <property type="evidence" value="ECO:0007669"/>
    <property type="project" value="InterPro"/>
</dbReference>
<reference evidence="6 8" key="1">
    <citation type="journal article" date="2015" name="Int. J. Syst. Evol. Microbiol.">
        <title>Bacillus glycinifermentans sp. nov., isolated from fermented soybean paste.</title>
        <authorList>
            <person name="Kim S.J."/>
            <person name="Dunlap C.A."/>
            <person name="Kwon S.W."/>
            <person name="Rooney A.P."/>
        </authorList>
    </citation>
    <scope>NUCLEOTIDE SEQUENCE [LARGE SCALE GENOMIC DNA]</scope>
    <source>
        <strain evidence="6 8">GO-13</strain>
    </source>
</reference>
<dbReference type="FunFam" id="1.10.10.10:FF:000079">
    <property type="entry name" value="GntR family transcriptional regulator"/>
    <property type="match status" value="1"/>
</dbReference>
<dbReference type="InterPro" id="IPR028978">
    <property type="entry name" value="Chorismate_lyase_/UTRA_dom_sf"/>
</dbReference>
<feature type="domain" description="HTH gntR-type" evidence="5">
    <location>
        <begin position="1"/>
        <end position="69"/>
    </location>
</feature>
<reference evidence="6" key="2">
    <citation type="submission" date="2015-10" db="EMBL/GenBank/DDBJ databases">
        <authorList>
            <person name="Gilbert D.G."/>
        </authorList>
    </citation>
    <scope>NUCLEOTIDE SEQUENCE</scope>
    <source>
        <strain evidence="6">GO-13</strain>
    </source>
</reference>
<dbReference type="SMART" id="SM00866">
    <property type="entry name" value="UTRA"/>
    <property type="match status" value="1"/>
</dbReference>
<dbReference type="STRING" id="1664069.BGLY_2833"/>
<organism evidence="6 8">
    <name type="scientific">Bacillus glycinifermentans</name>
    <dbReference type="NCBI Taxonomy" id="1664069"/>
    <lineage>
        <taxon>Bacteria</taxon>
        <taxon>Bacillati</taxon>
        <taxon>Bacillota</taxon>
        <taxon>Bacilli</taxon>
        <taxon>Bacillales</taxon>
        <taxon>Bacillaceae</taxon>
        <taxon>Bacillus</taxon>
    </lineage>
</organism>
<keyword evidence="2" id="KW-0805">Transcription regulation</keyword>
<dbReference type="SMART" id="SM00345">
    <property type="entry name" value="HTH_GNTR"/>
    <property type="match status" value="1"/>
</dbReference>
<sequence>MRKYEYISNEMRKRIREGYYPDDQPIPDELSLAREFSCSRMTMKRALDILVSEGMLYRKRGHGTFIIKSSIQDLPVSVTDRENLGLTKLLANKQIESTVIQFDVEFPADEVAKQLSIEKSVPVYHIIRLRKVEGEPYVIEETYMPSNLISELNEEVLHGSVYRHITETLKLTIAGSHRKIRADKSNGLDRKYLECASDDPVLEVEQVAFLNTGEPFEYSFARHRYDKFVFSSVHIRK</sequence>
<dbReference type="RefSeq" id="WP_048352831.1">
    <property type="nucleotide sequence ID" value="NZ_CP023481.1"/>
</dbReference>
<evidence type="ECO:0000256" key="1">
    <source>
        <dbReference type="ARBA" id="ARBA00022491"/>
    </source>
</evidence>
<dbReference type="EMBL" id="JARRTL010000008">
    <property type="protein sequence ID" value="MEC0484818.1"/>
    <property type="molecule type" value="Genomic_DNA"/>
</dbReference>
<evidence type="ECO:0000313" key="6">
    <source>
        <dbReference type="EMBL" id="KRT95044.1"/>
    </source>
</evidence>
<dbReference type="InterPro" id="IPR011663">
    <property type="entry name" value="UTRA"/>
</dbReference>
<keyword evidence="1" id="KW-0678">Repressor</keyword>
<dbReference type="EMBL" id="LECW02000004">
    <property type="protein sequence ID" value="KRT95044.1"/>
    <property type="molecule type" value="Genomic_DNA"/>
</dbReference>
<gene>
    <name evidence="6" type="ORF">AB447_210985</name>
    <name evidence="7" type="ORF">P8828_08135</name>
</gene>
<dbReference type="Pfam" id="PF00392">
    <property type="entry name" value="GntR"/>
    <property type="match status" value="1"/>
</dbReference>
<reference evidence="7 9" key="3">
    <citation type="submission" date="2023-03" db="EMBL/GenBank/DDBJ databases">
        <title>Agriculturally important microbes genome sequencing.</title>
        <authorList>
            <person name="Dunlap C."/>
        </authorList>
    </citation>
    <scope>NUCLEOTIDE SEQUENCE [LARGE SCALE GENOMIC DNA]</scope>
    <source>
        <strain evidence="7 9">CBP-3203</strain>
    </source>
</reference>
<evidence type="ECO:0000256" key="3">
    <source>
        <dbReference type="ARBA" id="ARBA00023125"/>
    </source>
</evidence>
<dbReference type="Proteomes" id="UP001341297">
    <property type="component" value="Unassembled WGS sequence"/>
</dbReference>
<dbReference type="Proteomes" id="UP000036168">
    <property type="component" value="Unassembled WGS sequence"/>
</dbReference>
<dbReference type="CDD" id="cd07377">
    <property type="entry name" value="WHTH_GntR"/>
    <property type="match status" value="1"/>
</dbReference>
<dbReference type="PRINTS" id="PR00035">
    <property type="entry name" value="HTHGNTR"/>
</dbReference>
<dbReference type="PATRIC" id="fig|1664069.3.peg.1092"/>
<evidence type="ECO:0000313" key="7">
    <source>
        <dbReference type="EMBL" id="MEC0484818.1"/>
    </source>
</evidence>
<evidence type="ECO:0000313" key="9">
    <source>
        <dbReference type="Proteomes" id="UP001341297"/>
    </source>
</evidence>
<dbReference type="PANTHER" id="PTHR44846">
    <property type="entry name" value="MANNOSYL-D-GLYCERATE TRANSPORT/METABOLISM SYSTEM REPRESSOR MNGR-RELATED"/>
    <property type="match status" value="1"/>
</dbReference>
<accession>A0A0J6EWJ8</accession>
<proteinExistence type="predicted"/>
<accession>A0A0J6E4L5</accession>
<keyword evidence="9" id="KW-1185">Reference proteome</keyword>